<proteinExistence type="predicted"/>
<protein>
    <submittedName>
        <fullName evidence="1">Uncharacterized protein</fullName>
    </submittedName>
</protein>
<comment type="caution">
    <text evidence="1">The sequence shown here is derived from an EMBL/GenBank/DDBJ whole genome shotgun (WGS) entry which is preliminary data.</text>
</comment>
<evidence type="ECO:0000313" key="1">
    <source>
        <dbReference type="EMBL" id="MBW0522110.1"/>
    </source>
</evidence>
<dbReference type="OrthoDB" id="3056461at2759"/>
<dbReference type="Proteomes" id="UP000765509">
    <property type="component" value="Unassembled WGS sequence"/>
</dbReference>
<dbReference type="AlphaFoldDB" id="A0A9Q3EN70"/>
<name>A0A9Q3EN70_9BASI</name>
<keyword evidence="2" id="KW-1185">Reference proteome</keyword>
<gene>
    <name evidence="1" type="ORF">O181_061825</name>
</gene>
<organism evidence="1 2">
    <name type="scientific">Austropuccinia psidii MF-1</name>
    <dbReference type="NCBI Taxonomy" id="1389203"/>
    <lineage>
        <taxon>Eukaryota</taxon>
        <taxon>Fungi</taxon>
        <taxon>Dikarya</taxon>
        <taxon>Basidiomycota</taxon>
        <taxon>Pucciniomycotina</taxon>
        <taxon>Pucciniomycetes</taxon>
        <taxon>Pucciniales</taxon>
        <taxon>Sphaerophragmiaceae</taxon>
        <taxon>Austropuccinia</taxon>
    </lineage>
</organism>
<accession>A0A9Q3EN70</accession>
<sequence>MQDFYITYVHAMLAKLGIRIWAPDLEEAPGSLYNEACRIVALMTFRQIACSGAYQYMRANLTYCSDLGLLSSAYDHYVHYVLAEKYRKENREKGWNERDVVRKAVQRARQRLRDHRYKFLVMHKYPKRYQVIASDVNAHSDDEYNAQLGVYVIKTLAYRSERATTFFQRLDRKIKEVDAMLVDFYRPEWFNERNHSEKMIAADVGDVAFVSVKDIPSGSKEHPDERLSDRAFNNKYWHLTIKDYEIEPDTPEDSDNYSDEMIDLDANNQLDVDQNFVEQEIIKHEQREVELADEVDDVNEKDGRCLGYEITKGECKGFQF</sequence>
<dbReference type="EMBL" id="AVOT02029326">
    <property type="protein sequence ID" value="MBW0522110.1"/>
    <property type="molecule type" value="Genomic_DNA"/>
</dbReference>
<reference evidence="1" key="1">
    <citation type="submission" date="2021-03" db="EMBL/GenBank/DDBJ databases">
        <title>Draft genome sequence of rust myrtle Austropuccinia psidii MF-1, a brazilian biotype.</title>
        <authorList>
            <person name="Quecine M.C."/>
            <person name="Pachon D.M.R."/>
            <person name="Bonatelli M.L."/>
            <person name="Correr F.H."/>
            <person name="Franceschini L.M."/>
            <person name="Leite T.F."/>
            <person name="Margarido G.R.A."/>
            <person name="Almeida C.A."/>
            <person name="Ferrarezi J.A."/>
            <person name="Labate C.A."/>
        </authorList>
    </citation>
    <scope>NUCLEOTIDE SEQUENCE</scope>
    <source>
        <strain evidence="1">MF-1</strain>
    </source>
</reference>
<evidence type="ECO:0000313" key="2">
    <source>
        <dbReference type="Proteomes" id="UP000765509"/>
    </source>
</evidence>